<keyword evidence="3" id="KW-1185">Reference proteome</keyword>
<name>A0ABX0TY87_9SPHN</name>
<dbReference type="PANTHER" id="PTHR43685:SF11">
    <property type="entry name" value="GLYCOSYLTRANSFERASE TAGX-RELATED"/>
    <property type="match status" value="1"/>
</dbReference>
<dbReference type="InterPro" id="IPR001173">
    <property type="entry name" value="Glyco_trans_2-like"/>
</dbReference>
<evidence type="ECO:0000313" key="2">
    <source>
        <dbReference type="EMBL" id="NIJ09447.1"/>
    </source>
</evidence>
<gene>
    <name evidence="2" type="ORF">FHS31_003079</name>
</gene>
<organism evidence="2 3">
    <name type="scientific">Sphingomonas vulcanisoli</name>
    <dbReference type="NCBI Taxonomy" id="1658060"/>
    <lineage>
        <taxon>Bacteria</taxon>
        <taxon>Pseudomonadati</taxon>
        <taxon>Pseudomonadota</taxon>
        <taxon>Alphaproteobacteria</taxon>
        <taxon>Sphingomonadales</taxon>
        <taxon>Sphingomonadaceae</taxon>
        <taxon>Sphingomonas</taxon>
    </lineage>
</organism>
<dbReference type="InterPro" id="IPR029044">
    <property type="entry name" value="Nucleotide-diphossugar_trans"/>
</dbReference>
<dbReference type="CDD" id="cd00761">
    <property type="entry name" value="Glyco_tranf_GTA_type"/>
    <property type="match status" value="1"/>
</dbReference>
<evidence type="ECO:0000313" key="3">
    <source>
        <dbReference type="Proteomes" id="UP000727456"/>
    </source>
</evidence>
<comment type="caution">
    <text evidence="2">The sequence shown here is derived from an EMBL/GenBank/DDBJ whole genome shotgun (WGS) entry which is preliminary data.</text>
</comment>
<dbReference type="Gene3D" id="3.90.550.10">
    <property type="entry name" value="Spore Coat Polysaccharide Biosynthesis Protein SpsA, Chain A"/>
    <property type="match status" value="1"/>
</dbReference>
<dbReference type="Pfam" id="PF00535">
    <property type="entry name" value="Glycos_transf_2"/>
    <property type="match status" value="1"/>
</dbReference>
<dbReference type="SUPFAM" id="SSF53448">
    <property type="entry name" value="Nucleotide-diphospho-sugar transferases"/>
    <property type="match status" value="1"/>
</dbReference>
<proteinExistence type="predicted"/>
<sequence>MPSSQPFLSILIPSYNRARFVKSLVTSLAHQIERDDLEGVEIVIADNASNDDTAETVTNLAARWPFVRLYTQPTHFGSAEKNIFTAVGVCRGKYAWTISDDDHVSDSGIKFIINLLKTRAPAFALLNVSLFDTLGNMRHYYYIPQETGRQLSDNDDLTLRDLIETIGFLGLLTSISSAIFEIEPVRAIDLLSIIEKSEIYSHSAVYMQAFGSKKTIFVPQPIVNVYDDEGLALDKISFVSASSGKQRMYSWTIGLARLIEACDLDVGKIWEVTPTNRILLGDLITSYMCDQITLWLDSRLNDQVFTDREVDIVLNALAATSSTRLVLTWNRLRQIGLLLRPLALPADKSNETFFSTMAALPTETYTEFIETLNNYARETIVQLRGALSPDLIGTIEEGELDGYRISRRGTQWIAEHAATATSVSEPLQTGEHYPDRLVAGSRQVLEARILGLVGNSDAKKRTAKRLQKFDKSVMPPAIVAAADWIIAPEYLMRASPEARAARTANGAEGLIDFWIGNVRNNIVPSPLISLPWFRHNNGQLESRPGPPTLEKVVTIAIPSGLPFCPVFDEHWYLATYTDATHALSSGEVETGFEHYMRFGGQRGYDPCAEFDEEFYLASHPDARRACGNGLYRSGAEHYMAEGAMLGYNPSRQFSEAEYLVVNADVGNAVRVGVWANGFLHWLAMGKKEGRAIAHDGRTFARSLG</sequence>
<dbReference type="EMBL" id="JAAOZC010000011">
    <property type="protein sequence ID" value="NIJ09447.1"/>
    <property type="molecule type" value="Genomic_DNA"/>
</dbReference>
<dbReference type="PANTHER" id="PTHR43685">
    <property type="entry name" value="GLYCOSYLTRANSFERASE"/>
    <property type="match status" value="1"/>
</dbReference>
<protein>
    <recommendedName>
        <fullName evidence="1">Glycosyltransferase 2-like domain-containing protein</fullName>
    </recommendedName>
</protein>
<evidence type="ECO:0000259" key="1">
    <source>
        <dbReference type="Pfam" id="PF00535"/>
    </source>
</evidence>
<accession>A0ABX0TY87</accession>
<dbReference type="Proteomes" id="UP000727456">
    <property type="component" value="Unassembled WGS sequence"/>
</dbReference>
<reference evidence="2 3" key="1">
    <citation type="submission" date="2020-03" db="EMBL/GenBank/DDBJ databases">
        <title>Genomic Encyclopedia of Type Strains, Phase III (KMG-III): the genomes of soil and plant-associated and newly described type strains.</title>
        <authorList>
            <person name="Whitman W."/>
        </authorList>
    </citation>
    <scope>NUCLEOTIDE SEQUENCE [LARGE SCALE GENOMIC DNA]</scope>
    <source>
        <strain evidence="2 3">CECT 8804</strain>
    </source>
</reference>
<dbReference type="InterPro" id="IPR050834">
    <property type="entry name" value="Glycosyltransf_2"/>
</dbReference>
<feature type="domain" description="Glycosyltransferase 2-like" evidence="1">
    <location>
        <begin position="9"/>
        <end position="127"/>
    </location>
</feature>
<dbReference type="RefSeq" id="WP_167075080.1">
    <property type="nucleotide sequence ID" value="NZ_JAAOZC010000011.1"/>
</dbReference>